<dbReference type="KEGG" id="mvl:KOY49_01175"/>
<dbReference type="GO" id="GO:0003697">
    <property type="term" value="F:single-stranded DNA binding"/>
    <property type="evidence" value="ECO:0007669"/>
    <property type="project" value="UniProtKB-UniRule"/>
</dbReference>
<evidence type="ECO:0000256" key="1">
    <source>
        <dbReference type="ARBA" id="ARBA00004496"/>
    </source>
</evidence>
<keyword evidence="4 9" id="KW-0963">Cytoplasm</keyword>
<dbReference type="GO" id="GO:0009432">
    <property type="term" value="P:SOS response"/>
    <property type="evidence" value="ECO:0007669"/>
    <property type="project" value="UniProtKB-UniRule"/>
</dbReference>
<dbReference type="SUPFAM" id="SSF52540">
    <property type="entry name" value="P-loop containing nucleoside triphosphate hydrolases"/>
    <property type="match status" value="1"/>
</dbReference>
<dbReference type="HAMAP" id="MF_00365">
    <property type="entry name" value="RecF"/>
    <property type="match status" value="1"/>
</dbReference>
<name>A0A8F1MA60_9BACT</name>
<evidence type="ECO:0000256" key="10">
    <source>
        <dbReference type="RuleBase" id="RU000578"/>
    </source>
</evidence>
<dbReference type="InterPro" id="IPR001238">
    <property type="entry name" value="DNA-binding_RecF"/>
</dbReference>
<dbReference type="PANTHER" id="PTHR32182:SF0">
    <property type="entry name" value="DNA REPLICATION AND REPAIR PROTEIN RECF"/>
    <property type="match status" value="1"/>
</dbReference>
<dbReference type="Gene3D" id="1.20.1050.90">
    <property type="entry name" value="RecF/RecN/SMC, N-terminal domain"/>
    <property type="match status" value="1"/>
</dbReference>
<evidence type="ECO:0000256" key="6">
    <source>
        <dbReference type="ARBA" id="ARBA00022741"/>
    </source>
</evidence>
<dbReference type="NCBIfam" id="TIGR00611">
    <property type="entry name" value="recf"/>
    <property type="match status" value="1"/>
</dbReference>
<organism evidence="12 13">
    <name type="scientific">Candidatus Minimicrobia vallesae</name>
    <dbReference type="NCBI Taxonomy" id="2841264"/>
    <lineage>
        <taxon>Bacteria</taxon>
        <taxon>Candidatus Saccharimonadota</taxon>
        <taxon>Candidatus Saccharimonadota incertae sedis</taxon>
        <taxon>Candidatus Minimicrobia</taxon>
    </lineage>
</organism>
<dbReference type="InterPro" id="IPR018078">
    <property type="entry name" value="DNA-binding_RecF_CS"/>
</dbReference>
<dbReference type="RefSeq" id="WP_232736380.1">
    <property type="nucleotide sequence ID" value="NZ_CP076459.1"/>
</dbReference>
<dbReference type="AlphaFoldDB" id="A0A8F1MA60"/>
<feature type="domain" description="RecF/RecN/SMC N-terminal" evidence="11">
    <location>
        <begin position="1"/>
        <end position="342"/>
    </location>
</feature>
<evidence type="ECO:0000313" key="13">
    <source>
        <dbReference type="Proteomes" id="UP000677117"/>
    </source>
</evidence>
<dbReference type="GO" id="GO:0005524">
    <property type="term" value="F:ATP binding"/>
    <property type="evidence" value="ECO:0007669"/>
    <property type="project" value="UniProtKB-UniRule"/>
</dbReference>
<keyword evidence="9 10" id="KW-0227">DNA damage</keyword>
<evidence type="ECO:0000256" key="7">
    <source>
        <dbReference type="ARBA" id="ARBA00022840"/>
    </source>
</evidence>
<evidence type="ECO:0000259" key="11">
    <source>
        <dbReference type="Pfam" id="PF02463"/>
    </source>
</evidence>
<evidence type="ECO:0000313" key="12">
    <source>
        <dbReference type="EMBL" id="QWQ31612.1"/>
    </source>
</evidence>
<dbReference type="InterPro" id="IPR003395">
    <property type="entry name" value="RecF/RecN/SMC_N"/>
</dbReference>
<keyword evidence="9 10" id="KW-0742">SOS response</keyword>
<comment type="subcellular location">
    <subcellularLocation>
        <location evidence="1 9 10">Cytoplasm</location>
    </subcellularLocation>
</comment>
<evidence type="ECO:0000256" key="2">
    <source>
        <dbReference type="ARBA" id="ARBA00008016"/>
    </source>
</evidence>
<comment type="function">
    <text evidence="9 10">The RecF protein is involved in DNA metabolism; it is required for DNA replication and normal SOS inducibility. RecF binds preferentially to single-stranded, linear DNA. It also seems to bind ATP.</text>
</comment>
<protein>
    <recommendedName>
        <fullName evidence="3 9">DNA replication and repair protein RecF</fullName>
    </recommendedName>
</protein>
<evidence type="ECO:0000256" key="8">
    <source>
        <dbReference type="ARBA" id="ARBA00023125"/>
    </source>
</evidence>
<dbReference type="PROSITE" id="PS00618">
    <property type="entry name" value="RECF_2"/>
    <property type="match status" value="1"/>
</dbReference>
<dbReference type="Proteomes" id="UP000677117">
    <property type="component" value="Chromosome"/>
</dbReference>
<dbReference type="Pfam" id="PF02463">
    <property type="entry name" value="SMC_N"/>
    <property type="match status" value="1"/>
</dbReference>
<dbReference type="Gene3D" id="3.40.50.300">
    <property type="entry name" value="P-loop containing nucleotide triphosphate hydrolases"/>
    <property type="match status" value="1"/>
</dbReference>
<keyword evidence="8 9" id="KW-0238">DNA-binding</keyword>
<keyword evidence="9 10" id="KW-0234">DNA repair</keyword>
<feature type="binding site" evidence="9">
    <location>
        <begin position="29"/>
        <end position="36"/>
    </location>
    <ligand>
        <name>ATP</name>
        <dbReference type="ChEBI" id="CHEBI:30616"/>
    </ligand>
</feature>
<dbReference type="GO" id="GO:0000731">
    <property type="term" value="P:DNA synthesis involved in DNA repair"/>
    <property type="evidence" value="ECO:0007669"/>
    <property type="project" value="TreeGrafter"/>
</dbReference>
<keyword evidence="6 9" id="KW-0547">Nucleotide-binding</keyword>
<dbReference type="EMBL" id="CP076459">
    <property type="protein sequence ID" value="QWQ31612.1"/>
    <property type="molecule type" value="Genomic_DNA"/>
</dbReference>
<evidence type="ECO:0000256" key="9">
    <source>
        <dbReference type="HAMAP-Rule" id="MF_00365"/>
    </source>
</evidence>
<dbReference type="GO" id="GO:0005737">
    <property type="term" value="C:cytoplasm"/>
    <property type="evidence" value="ECO:0007669"/>
    <property type="project" value="UniProtKB-SubCell"/>
</dbReference>
<accession>A0A8F1MA60</accession>
<keyword evidence="13" id="KW-1185">Reference proteome</keyword>
<dbReference type="InterPro" id="IPR027417">
    <property type="entry name" value="P-loop_NTPase"/>
</dbReference>
<evidence type="ECO:0000256" key="5">
    <source>
        <dbReference type="ARBA" id="ARBA00022705"/>
    </source>
</evidence>
<proteinExistence type="inferred from homology"/>
<dbReference type="GO" id="GO:0006260">
    <property type="term" value="P:DNA replication"/>
    <property type="evidence" value="ECO:0007669"/>
    <property type="project" value="UniProtKB-UniRule"/>
</dbReference>
<reference evidence="12" key="1">
    <citation type="submission" date="2021-06" db="EMBL/GenBank/DDBJ databases">
        <title>An adapted protocol for Saccharibacteria cultivation: two new species join this phylum of Candidate Phyla Radiations.</title>
        <authorList>
            <person name="Ibrahim A."/>
            <person name="Maatouk M."/>
            <person name="Raoult D."/>
            <person name="Bittar F."/>
        </authorList>
    </citation>
    <scope>NUCLEOTIDE SEQUENCE</scope>
    <source>
        <strain evidence="12">IHU2</strain>
    </source>
</reference>
<dbReference type="PROSITE" id="PS00617">
    <property type="entry name" value="RECF_1"/>
    <property type="match status" value="1"/>
</dbReference>
<keyword evidence="5 9" id="KW-0235">DNA replication</keyword>
<keyword evidence="7 9" id="KW-0067">ATP-binding</keyword>
<gene>
    <name evidence="9 12" type="primary">recF</name>
    <name evidence="12" type="ORF">KOY49_01175</name>
</gene>
<dbReference type="InterPro" id="IPR042174">
    <property type="entry name" value="RecF_2"/>
</dbReference>
<sequence>MISKIKLYNFRSYHLHEATFSNSGTVIVGPNGTGKTNLLEAVYVALRGSSFRGSLSDCMTLNAPQTIVHLEGDFGERRIKLDSISGKINKEFIINDNKSKVLTRKNRLPVVLFEPSELRLISSSPSRRRDFLDGLIARLDPKYDTDLRAFNRTLLQRNELLKSHQEDSSIWRDNLFAWDIKFVQYATNIAQKRAKFLQINEPRIKNLYESLAGKDTQLSIEYGAIVPLENYDQALLNRLGKSREYEIVTGFTSAGPHREDFTIFLHNQPAIKVASRGEMRTIMLAFKLLELELQTEVSQSRPLILLDDVFSELDATREKLLQETIQNHQFIVTTTDARHQKDGCSIISTQ</sequence>
<evidence type="ECO:0000256" key="4">
    <source>
        <dbReference type="ARBA" id="ARBA00022490"/>
    </source>
</evidence>
<dbReference type="PANTHER" id="PTHR32182">
    <property type="entry name" value="DNA REPLICATION AND REPAIR PROTEIN RECF"/>
    <property type="match status" value="1"/>
</dbReference>
<dbReference type="GO" id="GO:0006302">
    <property type="term" value="P:double-strand break repair"/>
    <property type="evidence" value="ECO:0007669"/>
    <property type="project" value="TreeGrafter"/>
</dbReference>
<evidence type="ECO:0000256" key="3">
    <source>
        <dbReference type="ARBA" id="ARBA00020170"/>
    </source>
</evidence>
<comment type="similarity">
    <text evidence="2 9 10">Belongs to the RecF family.</text>
</comment>